<keyword evidence="2" id="KW-1185">Reference proteome</keyword>
<dbReference type="EMBL" id="MLHG01000044">
    <property type="protein sequence ID" value="OOF39152.1"/>
    <property type="molecule type" value="Genomic_DNA"/>
</dbReference>
<protein>
    <submittedName>
        <fullName evidence="1">Uncharacterized protein</fullName>
    </submittedName>
</protein>
<proteinExistence type="predicted"/>
<reference evidence="1 2" key="1">
    <citation type="submission" date="2016-10" db="EMBL/GenBank/DDBJ databases">
        <title>Rodentibacter gen. nov. and new species.</title>
        <authorList>
            <person name="Christensen H."/>
        </authorList>
    </citation>
    <scope>NUCLEOTIDE SEQUENCE [LARGE SCALE GENOMIC DNA]</scope>
    <source>
        <strain evidence="1 2">Ppn418</strain>
    </source>
</reference>
<dbReference type="AlphaFoldDB" id="A0A1V3IFM9"/>
<evidence type="ECO:0000313" key="2">
    <source>
        <dbReference type="Proteomes" id="UP000189426"/>
    </source>
</evidence>
<dbReference type="RefSeq" id="WP_077494211.1">
    <property type="nucleotide sequence ID" value="NZ_MLHG01000044.1"/>
</dbReference>
<dbReference type="STRING" id="1908257.BKK47_07205"/>
<gene>
    <name evidence="1" type="ORF">BKK47_07205</name>
</gene>
<evidence type="ECO:0000313" key="1">
    <source>
        <dbReference type="EMBL" id="OOF39152.1"/>
    </source>
</evidence>
<accession>A0A1V3IFM9</accession>
<sequence length="68" mass="7936">MQKIEMQFKVLVDGKEIISQLTSKEKDTSKANVISINKREIEFAIEVINKMKAFYTYDDVYDSLNLTE</sequence>
<comment type="caution">
    <text evidence="1">The sequence shown here is derived from an EMBL/GenBank/DDBJ whole genome shotgun (WGS) entry which is preliminary data.</text>
</comment>
<dbReference type="Proteomes" id="UP000189426">
    <property type="component" value="Unassembled WGS sequence"/>
</dbReference>
<name>A0A1V3IFM9_9PAST</name>
<organism evidence="1 2">
    <name type="scientific">Rodentibacter mrazii</name>
    <dbReference type="NCBI Taxonomy" id="1908257"/>
    <lineage>
        <taxon>Bacteria</taxon>
        <taxon>Pseudomonadati</taxon>
        <taxon>Pseudomonadota</taxon>
        <taxon>Gammaproteobacteria</taxon>
        <taxon>Pasteurellales</taxon>
        <taxon>Pasteurellaceae</taxon>
        <taxon>Rodentibacter</taxon>
    </lineage>
</organism>